<dbReference type="OrthoDB" id="849477at2"/>
<keyword evidence="2" id="KW-0472">Membrane</keyword>
<keyword evidence="2" id="KW-0812">Transmembrane</keyword>
<evidence type="ECO:0000313" key="4">
    <source>
        <dbReference type="Proteomes" id="UP000275473"/>
    </source>
</evidence>
<organism evidence="3 4">
    <name type="scientific">Planococcus salinus</name>
    <dbReference type="NCBI Taxonomy" id="1848460"/>
    <lineage>
        <taxon>Bacteria</taxon>
        <taxon>Bacillati</taxon>
        <taxon>Bacillota</taxon>
        <taxon>Bacilli</taxon>
        <taxon>Bacillales</taxon>
        <taxon>Caryophanaceae</taxon>
        <taxon>Planococcus</taxon>
    </lineage>
</organism>
<dbReference type="RefSeq" id="WP_123164103.1">
    <property type="nucleotide sequence ID" value="NZ_RIAX01000002.1"/>
</dbReference>
<proteinExistence type="predicted"/>
<dbReference type="Proteomes" id="UP000275473">
    <property type="component" value="Unassembled WGS sequence"/>
</dbReference>
<protein>
    <submittedName>
        <fullName evidence="3">Uncharacterized protein</fullName>
    </submittedName>
</protein>
<reference evidence="3 4" key="1">
    <citation type="journal article" date="2018" name="Int. J. Syst. Evol. Microbiol.">
        <title>Planococcus salinus sp. nov., a moderately halophilic bacterium isolated from a saline-alkali soil.</title>
        <authorList>
            <person name="Gan L."/>
        </authorList>
    </citation>
    <scope>NUCLEOTIDE SEQUENCE [LARGE SCALE GENOMIC DNA]</scope>
    <source>
        <strain evidence="3 4">LCB217</strain>
    </source>
</reference>
<evidence type="ECO:0000256" key="1">
    <source>
        <dbReference type="SAM" id="MobiDB-lite"/>
    </source>
</evidence>
<comment type="caution">
    <text evidence="3">The sequence shown here is derived from an EMBL/GenBank/DDBJ whole genome shotgun (WGS) entry which is preliminary data.</text>
</comment>
<dbReference type="AlphaFoldDB" id="A0A3M8P9W3"/>
<feature type="compositionally biased region" description="Basic and acidic residues" evidence="1">
    <location>
        <begin position="177"/>
        <end position="201"/>
    </location>
</feature>
<feature type="transmembrane region" description="Helical" evidence="2">
    <location>
        <begin position="113"/>
        <end position="135"/>
    </location>
</feature>
<evidence type="ECO:0000256" key="2">
    <source>
        <dbReference type="SAM" id="Phobius"/>
    </source>
</evidence>
<sequence length="201" mass="23398">MFGFDDLIRLLIAIFFILPIVTVIRETGYYVMATVLGATEKKLIIGSGPTMFRLKTIEIRRYFFMYSWVEYDKVRPKSQLWKVLLYASPILSNMTAGLTVNFLVGQGILASNIFWQTFLFYVFYYVLFDMLPVYLPDGQPTNGRAIFDLVWHQKESSYVKSAWKINDEEESGADTQAQKETKQNRGRNRDGNEEKERPVKN</sequence>
<evidence type="ECO:0000313" key="3">
    <source>
        <dbReference type="EMBL" id="RNF40402.1"/>
    </source>
</evidence>
<name>A0A3M8P9W3_9BACL</name>
<feature type="transmembrane region" description="Helical" evidence="2">
    <location>
        <begin position="6"/>
        <end position="24"/>
    </location>
</feature>
<keyword evidence="4" id="KW-1185">Reference proteome</keyword>
<dbReference type="EMBL" id="RIAX01000002">
    <property type="protein sequence ID" value="RNF40402.1"/>
    <property type="molecule type" value="Genomic_DNA"/>
</dbReference>
<gene>
    <name evidence="3" type="ORF">EEX84_02965</name>
</gene>
<accession>A0A3M8P9W3</accession>
<keyword evidence="2" id="KW-1133">Transmembrane helix</keyword>
<feature type="region of interest" description="Disordered" evidence="1">
    <location>
        <begin position="167"/>
        <end position="201"/>
    </location>
</feature>
<feature type="transmembrane region" description="Helical" evidence="2">
    <location>
        <begin position="83"/>
        <end position="107"/>
    </location>
</feature>